<accession>A0ABN9PWN6</accession>
<sequence>MRSRLVNPDPRNVRALLRGGLRALWLCGLPERAAAKSEGSDGLCMEELCDTVTAPASNPDCGKSFCSACPICSESIGEAGQTLGPDGQPDGKMCIRVVCDQVGDPCSDPSVAASCSGCAECK</sequence>
<proteinExistence type="predicted"/>
<comment type="caution">
    <text evidence="1">The sequence shown here is derived from an EMBL/GenBank/DDBJ whole genome shotgun (WGS) entry which is preliminary data.</text>
</comment>
<name>A0ABN9PWN6_9DINO</name>
<evidence type="ECO:0000313" key="1">
    <source>
        <dbReference type="EMBL" id="CAK0796321.1"/>
    </source>
</evidence>
<dbReference type="Proteomes" id="UP001189429">
    <property type="component" value="Unassembled WGS sequence"/>
</dbReference>
<organism evidence="1 2">
    <name type="scientific">Prorocentrum cordatum</name>
    <dbReference type="NCBI Taxonomy" id="2364126"/>
    <lineage>
        <taxon>Eukaryota</taxon>
        <taxon>Sar</taxon>
        <taxon>Alveolata</taxon>
        <taxon>Dinophyceae</taxon>
        <taxon>Prorocentrales</taxon>
        <taxon>Prorocentraceae</taxon>
        <taxon>Prorocentrum</taxon>
    </lineage>
</organism>
<protein>
    <submittedName>
        <fullName evidence="1">Uncharacterized protein</fullName>
    </submittedName>
</protein>
<dbReference type="EMBL" id="CAUYUJ010001515">
    <property type="protein sequence ID" value="CAK0796321.1"/>
    <property type="molecule type" value="Genomic_DNA"/>
</dbReference>
<gene>
    <name evidence="1" type="ORF">PCOR1329_LOCUS5728</name>
</gene>
<evidence type="ECO:0000313" key="2">
    <source>
        <dbReference type="Proteomes" id="UP001189429"/>
    </source>
</evidence>
<keyword evidence="2" id="KW-1185">Reference proteome</keyword>
<reference evidence="1" key="1">
    <citation type="submission" date="2023-10" db="EMBL/GenBank/DDBJ databases">
        <authorList>
            <person name="Chen Y."/>
            <person name="Shah S."/>
            <person name="Dougan E. K."/>
            <person name="Thang M."/>
            <person name="Chan C."/>
        </authorList>
    </citation>
    <scope>NUCLEOTIDE SEQUENCE [LARGE SCALE GENOMIC DNA]</scope>
</reference>